<reference evidence="4" key="1">
    <citation type="journal article" date="2020" name="Stud. Mycol.">
        <title>101 Dothideomycetes genomes: A test case for predicting lifestyles and emergence of pathogens.</title>
        <authorList>
            <person name="Haridas S."/>
            <person name="Albert R."/>
            <person name="Binder M."/>
            <person name="Bloem J."/>
            <person name="LaButti K."/>
            <person name="Salamov A."/>
            <person name="Andreopoulos B."/>
            <person name="Baker S."/>
            <person name="Barry K."/>
            <person name="Bills G."/>
            <person name="Bluhm B."/>
            <person name="Cannon C."/>
            <person name="Castanera R."/>
            <person name="Culley D."/>
            <person name="Daum C."/>
            <person name="Ezra D."/>
            <person name="Gonzalez J."/>
            <person name="Henrissat B."/>
            <person name="Kuo A."/>
            <person name="Liang C."/>
            <person name="Lipzen A."/>
            <person name="Lutzoni F."/>
            <person name="Magnuson J."/>
            <person name="Mondo S."/>
            <person name="Nolan M."/>
            <person name="Ohm R."/>
            <person name="Pangilinan J."/>
            <person name="Park H.-J."/>
            <person name="Ramirez L."/>
            <person name="Alfaro M."/>
            <person name="Sun H."/>
            <person name="Tritt A."/>
            <person name="Yoshinaga Y."/>
            <person name="Zwiers L.-H."/>
            <person name="Turgeon B."/>
            <person name="Goodwin S."/>
            <person name="Spatafora J."/>
            <person name="Crous P."/>
            <person name="Grigoriev I."/>
        </authorList>
    </citation>
    <scope>NUCLEOTIDE SEQUENCE [LARGE SCALE GENOMIC DNA]</scope>
    <source>
        <strain evidence="4">CECT 20119</strain>
    </source>
</reference>
<evidence type="ECO:0000256" key="1">
    <source>
        <dbReference type="SAM" id="MobiDB-lite"/>
    </source>
</evidence>
<dbReference type="GO" id="GO:0005634">
    <property type="term" value="C:nucleus"/>
    <property type="evidence" value="ECO:0007669"/>
    <property type="project" value="TreeGrafter"/>
</dbReference>
<feature type="domain" description="SET" evidence="2">
    <location>
        <begin position="256"/>
        <end position="563"/>
    </location>
</feature>
<sequence>MLDQRFAKDPVNMYEHITDPELKRLLLRHHELHQWLDRLPYSPQLYVEISDIYAKLGYPDLAVGAAYKALLLTDAIEDDTDEYHEETLTDTVGSSPQIPAELVPSLQPLGVASIAALSLHDHDSADEPAVDQSDEHAGILVWAGEVLRPLIHRILARNLLHCGCYRSAYQQCKQGLQRLQGDEELSNLQRSILQSVKDHYDRSGDAPPERLEDEQEDWPDSGLVRRECYSWNDLEPDRFSKESLEFVNAEMAKCAPKLEVKAVELPALTADSTESTSKQLGVFAREDLAPGEVILDETSLLTANNRLQDTLCDACGVDIESSGKSNSTSCEECYTLFCSPTCHSSAQTSYHPSVCDKDTDSIARDVPPAQAADSLYLLLLLRSLARSDTQSIHPLNLKETKFIWGDYHSTPLTTWSPPTPTDPFASFPRTLPFTFSLSVVLPFHLLTKMDVNIFTSFRTYDVWIFNTLYAKFRGTASARFTPRTSQGGGLKLGRAMQGPEVSAVHPNWCLANHSCDPNVEWEWGGRVQFRVRGERREWVRGEERRGRKQAGIREGEEVVSHYCDVGLGVRERREWAVGALGGRCRCERCVWEAGEE</sequence>
<dbReference type="PROSITE" id="PS50280">
    <property type="entry name" value="SET"/>
    <property type="match status" value="1"/>
</dbReference>
<feature type="compositionally biased region" description="Basic and acidic residues" evidence="1">
    <location>
        <begin position="199"/>
        <end position="210"/>
    </location>
</feature>
<gene>
    <name evidence="3" type="ORF">BDZ85DRAFT_86923</name>
</gene>
<dbReference type="OrthoDB" id="438641at2759"/>
<dbReference type="Proteomes" id="UP000799538">
    <property type="component" value="Unassembled WGS sequence"/>
</dbReference>
<protein>
    <recommendedName>
        <fullName evidence="2">SET domain-containing protein</fullName>
    </recommendedName>
</protein>
<dbReference type="Pfam" id="PF00856">
    <property type="entry name" value="SET"/>
    <property type="match status" value="1"/>
</dbReference>
<keyword evidence="4" id="KW-1185">Reference proteome</keyword>
<dbReference type="InterPro" id="IPR050869">
    <property type="entry name" value="H3K4_H4K5_MeTrfase"/>
</dbReference>
<feature type="region of interest" description="Disordered" evidence="1">
    <location>
        <begin position="199"/>
        <end position="219"/>
    </location>
</feature>
<dbReference type="AlphaFoldDB" id="A0A6A6GGZ8"/>
<proteinExistence type="predicted"/>
<dbReference type="Gene3D" id="1.10.220.160">
    <property type="match status" value="1"/>
</dbReference>
<dbReference type="Gene3D" id="6.10.140.2220">
    <property type="match status" value="1"/>
</dbReference>
<dbReference type="Gene3D" id="2.170.270.10">
    <property type="entry name" value="SET domain"/>
    <property type="match status" value="2"/>
</dbReference>
<organism evidence="3 4">
    <name type="scientific">Elsinoe ampelina</name>
    <dbReference type="NCBI Taxonomy" id="302913"/>
    <lineage>
        <taxon>Eukaryota</taxon>
        <taxon>Fungi</taxon>
        <taxon>Dikarya</taxon>
        <taxon>Ascomycota</taxon>
        <taxon>Pezizomycotina</taxon>
        <taxon>Dothideomycetes</taxon>
        <taxon>Dothideomycetidae</taxon>
        <taxon>Myriangiales</taxon>
        <taxon>Elsinoaceae</taxon>
        <taxon>Elsinoe</taxon>
    </lineage>
</organism>
<evidence type="ECO:0000313" key="4">
    <source>
        <dbReference type="Proteomes" id="UP000799538"/>
    </source>
</evidence>
<dbReference type="InterPro" id="IPR001214">
    <property type="entry name" value="SET_dom"/>
</dbReference>
<dbReference type="EMBL" id="ML992504">
    <property type="protein sequence ID" value="KAF2224986.1"/>
    <property type="molecule type" value="Genomic_DNA"/>
</dbReference>
<name>A0A6A6GGZ8_9PEZI</name>
<dbReference type="PANTHER" id="PTHR12197:SF273">
    <property type="entry name" value="MYND-TYPE ZINC FINGER PROTEIN SAMB"/>
    <property type="match status" value="1"/>
</dbReference>
<dbReference type="PANTHER" id="PTHR12197">
    <property type="entry name" value="HISTONE-LYSINE N-METHYLTRANSFERASE SMYD"/>
    <property type="match status" value="1"/>
</dbReference>
<accession>A0A6A6GGZ8</accession>
<evidence type="ECO:0000259" key="2">
    <source>
        <dbReference type="PROSITE" id="PS50280"/>
    </source>
</evidence>
<dbReference type="InterPro" id="IPR046341">
    <property type="entry name" value="SET_dom_sf"/>
</dbReference>
<evidence type="ECO:0000313" key="3">
    <source>
        <dbReference type="EMBL" id="KAF2224986.1"/>
    </source>
</evidence>
<dbReference type="SUPFAM" id="SSF82199">
    <property type="entry name" value="SET domain"/>
    <property type="match status" value="1"/>
</dbReference>